<accession>A0ABT9FUL7</accession>
<reference evidence="1 2" key="1">
    <citation type="submission" date="2022-10" db="EMBL/GenBank/DDBJ databases">
        <title>Paenibacillus description and whole genome data of maize root bacterial community.</title>
        <authorList>
            <person name="Marton D."/>
            <person name="Farkas M."/>
            <person name="Cserhati M."/>
        </authorList>
    </citation>
    <scope>NUCLEOTIDE SEQUENCE [LARGE SCALE GENOMIC DNA]</scope>
    <source>
        <strain evidence="1 2">P96</strain>
    </source>
</reference>
<organism evidence="1 2">
    <name type="scientific">Paenibacillus zeirhizosphaerae</name>
    <dbReference type="NCBI Taxonomy" id="2987519"/>
    <lineage>
        <taxon>Bacteria</taxon>
        <taxon>Bacillati</taxon>
        <taxon>Bacillota</taxon>
        <taxon>Bacilli</taxon>
        <taxon>Bacillales</taxon>
        <taxon>Paenibacillaceae</taxon>
        <taxon>Paenibacillus</taxon>
    </lineage>
</organism>
<evidence type="ECO:0000313" key="1">
    <source>
        <dbReference type="EMBL" id="MDP4098437.1"/>
    </source>
</evidence>
<evidence type="ECO:0000313" key="2">
    <source>
        <dbReference type="Proteomes" id="UP001241848"/>
    </source>
</evidence>
<name>A0ABT9FUL7_9BACL</name>
<comment type="caution">
    <text evidence="1">The sequence shown here is derived from an EMBL/GenBank/DDBJ whole genome shotgun (WGS) entry which is preliminary data.</text>
</comment>
<gene>
    <name evidence="1" type="ORF">OIN60_17020</name>
</gene>
<proteinExistence type="predicted"/>
<keyword evidence="2" id="KW-1185">Reference proteome</keyword>
<dbReference type="EMBL" id="JAPCKK010000021">
    <property type="protein sequence ID" value="MDP4098437.1"/>
    <property type="molecule type" value="Genomic_DNA"/>
</dbReference>
<dbReference type="RefSeq" id="WP_305756060.1">
    <property type="nucleotide sequence ID" value="NZ_JAPCKK010000021.1"/>
</dbReference>
<protein>
    <submittedName>
        <fullName evidence="1">Uncharacterized protein</fullName>
    </submittedName>
</protein>
<dbReference type="Proteomes" id="UP001241848">
    <property type="component" value="Unassembled WGS sequence"/>
</dbReference>
<sequence length="105" mass="12008">MRVKLNFTNKGKNAIEKFDNDELIEIFSRYSNTLTKKYDLTVAVPDEANPSIINDGFIELQLEQVNCDVNSFLKELGRDIKVPLVKRLGTKLDNVFKTEVIETEA</sequence>